<dbReference type="Pfam" id="PF07811">
    <property type="entry name" value="TadE"/>
    <property type="match status" value="1"/>
</dbReference>
<evidence type="ECO:0000313" key="2">
    <source>
        <dbReference type="EMBL" id="MEL1251015.1"/>
    </source>
</evidence>
<organism evidence="2 3">
    <name type="scientific">Aurantiacibacter gilvus</name>
    <dbReference type="NCBI Taxonomy" id="3139141"/>
    <lineage>
        <taxon>Bacteria</taxon>
        <taxon>Pseudomonadati</taxon>
        <taxon>Pseudomonadota</taxon>
        <taxon>Alphaproteobacteria</taxon>
        <taxon>Sphingomonadales</taxon>
        <taxon>Erythrobacteraceae</taxon>
        <taxon>Aurantiacibacter</taxon>
    </lineage>
</organism>
<gene>
    <name evidence="2" type="ORF">AAEO60_10055</name>
</gene>
<dbReference type="RefSeq" id="WP_341673582.1">
    <property type="nucleotide sequence ID" value="NZ_JBBYHV010000002.1"/>
</dbReference>
<comment type="caution">
    <text evidence="2">The sequence shown here is derived from an EMBL/GenBank/DDBJ whole genome shotgun (WGS) entry which is preliminary data.</text>
</comment>
<proteinExistence type="predicted"/>
<keyword evidence="3" id="KW-1185">Reference proteome</keyword>
<evidence type="ECO:0000259" key="1">
    <source>
        <dbReference type="Pfam" id="PF07811"/>
    </source>
</evidence>
<accession>A0ABU9IF14</accession>
<dbReference type="Proteomes" id="UP001497045">
    <property type="component" value="Unassembled WGS sequence"/>
</dbReference>
<sequence length="206" mass="21643">MSVRRFIQDRKGASGAEFALLLPIVLLFLFGIIDAGRYAWEFNKAEKATQVGARHAVVTNLVASDLAAYSFAVQGGIPQGTVVPITAFGGISCSDSGGGASCACTDSTACAFGTTADDAAFGSLVERMRRIMPAVSRENVVITYSWSGLGYSGDPNGPDVHPLVNVQLQDMDYSPLTLFLFDVDVPLPSASYTLTLEDGTGTESDG</sequence>
<reference evidence="2 3" key="1">
    <citation type="submission" date="2024-04" db="EMBL/GenBank/DDBJ databases">
        <title>Aurantiacibacter sp. DGU6 16S ribosomal RNA gene Genome sequencing and assembly.</title>
        <authorList>
            <person name="Park S."/>
        </authorList>
    </citation>
    <scope>NUCLEOTIDE SEQUENCE [LARGE SCALE GENOMIC DNA]</scope>
    <source>
        <strain evidence="2 3">DGU6</strain>
    </source>
</reference>
<dbReference type="InterPro" id="IPR012495">
    <property type="entry name" value="TadE-like_dom"/>
</dbReference>
<dbReference type="EMBL" id="JBBYHV010000002">
    <property type="protein sequence ID" value="MEL1251015.1"/>
    <property type="molecule type" value="Genomic_DNA"/>
</dbReference>
<protein>
    <submittedName>
        <fullName evidence="2">TadE/TadG family type IV pilus assembly protein</fullName>
    </submittedName>
</protein>
<feature type="domain" description="TadE-like" evidence="1">
    <location>
        <begin position="12"/>
        <end position="54"/>
    </location>
</feature>
<name>A0ABU9IF14_9SPHN</name>
<evidence type="ECO:0000313" key="3">
    <source>
        <dbReference type="Proteomes" id="UP001497045"/>
    </source>
</evidence>